<sequence length="439" mass="48560">MPSATHKKRTWAALACPVCRFVFRVPKNHPGAGVVCPACHYLLNIPKGTDAARAKKVSHQSIAPVPRSKKEPRPIAARPLEQAPPAPEKDKPSMPAAKAATSASSGSTGRRRVRHKGAGEMAEPDWEQAPSSSSHKHSEESSPLLWIVGGSLLGLSVVGIGAWLVIGSMNKDRTAVTETAEQWVPEETTLTTGDEEVELTEDEKKTQREIQDSIDAGVNVLTQAEEVVTKFLSAKTVEELEPLVRFPDVAMPKIRKWYQTHPLEPIAVKTVGYGGRVTVKGDMASLAVQLDDYSVRQIALERTPSGYRVDWESWVSWTEMDWEDLFTKRPVEPKEVRVRCSVDTYYNRDFNDDTKWLAVKLINTESDRTLYGYVDRDDPSLMRFVGDLGAGSTAATLKIRYPKDAAADNQVIITEHVMNGWVTPAKSEKSTTDQKSNTP</sequence>
<evidence type="ECO:0000256" key="1">
    <source>
        <dbReference type="SAM" id="MobiDB-lite"/>
    </source>
</evidence>
<evidence type="ECO:0000313" key="3">
    <source>
        <dbReference type="EMBL" id="BDS08740.1"/>
    </source>
</evidence>
<keyword evidence="2" id="KW-1133">Transmembrane helix</keyword>
<proteinExistence type="predicted"/>
<dbReference type="AlphaFoldDB" id="A0AAT9FRT2"/>
<dbReference type="KEGG" id="osu:NT6N_37800"/>
<accession>A0AAT9FRT2</accession>
<feature type="transmembrane region" description="Helical" evidence="2">
    <location>
        <begin position="144"/>
        <end position="166"/>
    </location>
</feature>
<feature type="region of interest" description="Disordered" evidence="1">
    <location>
        <begin position="54"/>
        <end position="138"/>
    </location>
</feature>
<organism evidence="3">
    <name type="scientific">Oceaniferula spumae</name>
    <dbReference type="NCBI Taxonomy" id="2979115"/>
    <lineage>
        <taxon>Bacteria</taxon>
        <taxon>Pseudomonadati</taxon>
        <taxon>Verrucomicrobiota</taxon>
        <taxon>Verrucomicrobiia</taxon>
        <taxon>Verrucomicrobiales</taxon>
        <taxon>Verrucomicrobiaceae</taxon>
        <taxon>Oceaniferula</taxon>
    </lineage>
</organism>
<reference evidence="3" key="1">
    <citation type="submission" date="2024-07" db="EMBL/GenBank/DDBJ databases">
        <title>Complete genome sequence of Verrucomicrobiaceae bacterium NT6N.</title>
        <authorList>
            <person name="Huang C."/>
            <person name="Takami H."/>
            <person name="Hamasaki K."/>
        </authorList>
    </citation>
    <scope>NUCLEOTIDE SEQUENCE</scope>
    <source>
        <strain evidence="3">NT6N</strain>
    </source>
</reference>
<name>A0AAT9FRT2_9BACT</name>
<dbReference type="EMBL" id="AP026866">
    <property type="protein sequence ID" value="BDS08740.1"/>
    <property type="molecule type" value="Genomic_DNA"/>
</dbReference>
<protein>
    <submittedName>
        <fullName evidence="3">Uncharacterized protein</fullName>
    </submittedName>
</protein>
<evidence type="ECO:0000256" key="2">
    <source>
        <dbReference type="SAM" id="Phobius"/>
    </source>
</evidence>
<gene>
    <name evidence="3" type="ORF">NT6N_37800</name>
</gene>
<keyword evidence="2" id="KW-0812">Transmembrane</keyword>
<keyword evidence="2" id="KW-0472">Membrane</keyword>
<feature type="compositionally biased region" description="Low complexity" evidence="1">
    <location>
        <begin position="93"/>
        <end position="108"/>
    </location>
</feature>